<dbReference type="InterPro" id="IPR001353">
    <property type="entry name" value="Proteasome_sua/b"/>
</dbReference>
<reference evidence="5 7" key="1">
    <citation type="submission" date="2022-07" db="EMBL/GenBank/DDBJ databases">
        <title>Genome-wide signatures of adaptation to extreme environments.</title>
        <authorList>
            <person name="Cho C.H."/>
            <person name="Yoon H.S."/>
        </authorList>
    </citation>
    <scope>NUCLEOTIDE SEQUENCE [LARGE SCALE GENOMIC DNA]</scope>
    <source>
        <strain evidence="5 7">108.79 E11</strain>
    </source>
</reference>
<comment type="function">
    <text evidence="4">Component of the proteasome, a multicatalytic proteinase complex which is characterized by its ability to cleave peptides with Arg, Phe, Tyr, Leu, and Glu adjacent to the leaving group at neutral or slightly basic pH. The proteasome has an ATP-dependent proteolytic activity.</text>
</comment>
<keyword evidence="1 4" id="KW-0963">Cytoplasm</keyword>
<name>A0AAV9I874_9RHOD</name>
<comment type="subcellular location">
    <subcellularLocation>
        <location evidence="4">Cytoplasm</location>
    </subcellularLocation>
    <subcellularLocation>
        <location evidence="4">Nucleus</location>
    </subcellularLocation>
</comment>
<evidence type="ECO:0000256" key="2">
    <source>
        <dbReference type="ARBA" id="ARBA00022942"/>
    </source>
</evidence>
<comment type="subunit">
    <text evidence="4">Component of the proteasome complex.</text>
</comment>
<dbReference type="AlphaFoldDB" id="A0AAV9I874"/>
<dbReference type="EMBL" id="JANCYU010000026">
    <property type="protein sequence ID" value="KAK4524893.1"/>
    <property type="molecule type" value="Genomic_DNA"/>
</dbReference>
<dbReference type="Proteomes" id="UP001300502">
    <property type="component" value="Unassembled WGS sequence"/>
</dbReference>
<protein>
    <recommendedName>
        <fullName evidence="4">Proteasome subunit beta</fullName>
    </recommendedName>
</protein>
<organism evidence="5 7">
    <name type="scientific">Galdieria yellowstonensis</name>
    <dbReference type="NCBI Taxonomy" id="3028027"/>
    <lineage>
        <taxon>Eukaryota</taxon>
        <taxon>Rhodophyta</taxon>
        <taxon>Bangiophyceae</taxon>
        <taxon>Galdieriales</taxon>
        <taxon>Galdieriaceae</taxon>
        <taxon>Galdieria</taxon>
    </lineage>
</organism>
<dbReference type="Gene3D" id="3.60.20.10">
    <property type="entry name" value="Glutamine Phosphoribosylpyrophosphate, subunit 1, domain 1"/>
    <property type="match status" value="1"/>
</dbReference>
<dbReference type="PANTHER" id="PTHR32194">
    <property type="entry name" value="METALLOPROTEASE TLDD"/>
    <property type="match status" value="1"/>
</dbReference>
<dbReference type="EMBL" id="JANCYU010000016">
    <property type="protein sequence ID" value="KAK4523560.1"/>
    <property type="molecule type" value="Genomic_DNA"/>
</dbReference>
<comment type="caution">
    <text evidence="5">The sequence shown here is derived from an EMBL/GenBank/DDBJ whole genome shotgun (WGS) entry which is preliminary data.</text>
</comment>
<keyword evidence="3 4" id="KW-0539">Nucleus</keyword>
<dbReference type="InterPro" id="IPR016050">
    <property type="entry name" value="Proteasome_bsu_CS"/>
</dbReference>
<dbReference type="InterPro" id="IPR023333">
    <property type="entry name" value="Proteasome_suB-type"/>
</dbReference>
<dbReference type="PROSITE" id="PS51476">
    <property type="entry name" value="PROTEASOME_BETA_2"/>
    <property type="match status" value="1"/>
</dbReference>
<evidence type="ECO:0000313" key="7">
    <source>
        <dbReference type="Proteomes" id="UP001300502"/>
    </source>
</evidence>
<accession>A0AAV9I874</accession>
<evidence type="ECO:0000256" key="4">
    <source>
        <dbReference type="RuleBase" id="RU004203"/>
    </source>
</evidence>
<dbReference type="GO" id="GO:0005737">
    <property type="term" value="C:cytoplasm"/>
    <property type="evidence" value="ECO:0007669"/>
    <property type="project" value="UniProtKB-SubCell"/>
</dbReference>
<dbReference type="CDD" id="cd03759">
    <property type="entry name" value="proteasome_beta_type_3"/>
    <property type="match status" value="1"/>
</dbReference>
<proteinExistence type="inferred from homology"/>
<evidence type="ECO:0000256" key="3">
    <source>
        <dbReference type="ARBA" id="ARBA00023242"/>
    </source>
</evidence>
<evidence type="ECO:0000256" key="1">
    <source>
        <dbReference type="ARBA" id="ARBA00022490"/>
    </source>
</evidence>
<evidence type="ECO:0000313" key="5">
    <source>
        <dbReference type="EMBL" id="KAK4523560.1"/>
    </source>
</evidence>
<keyword evidence="2 4" id="KW-0647">Proteasome</keyword>
<dbReference type="InterPro" id="IPR033811">
    <property type="entry name" value="Proteasome_beta_3"/>
</dbReference>
<dbReference type="GO" id="GO:0019774">
    <property type="term" value="C:proteasome core complex, beta-subunit complex"/>
    <property type="evidence" value="ECO:0007669"/>
    <property type="project" value="InterPro"/>
</dbReference>
<dbReference type="FunFam" id="3.60.20.10:FF:000003">
    <property type="entry name" value="Proteasome subunit beta type-3"/>
    <property type="match status" value="1"/>
</dbReference>
<gene>
    <name evidence="5" type="ORF">GAYE_PCTG69G1456</name>
    <name evidence="6" type="ORF">GAYE_SCF06G2795</name>
</gene>
<evidence type="ECO:0000313" key="6">
    <source>
        <dbReference type="EMBL" id="KAK4524893.1"/>
    </source>
</evidence>
<dbReference type="GO" id="GO:0005634">
    <property type="term" value="C:nucleus"/>
    <property type="evidence" value="ECO:0007669"/>
    <property type="project" value="UniProtKB-SubCell"/>
</dbReference>
<keyword evidence="7" id="KW-1185">Reference proteome</keyword>
<dbReference type="Pfam" id="PF00227">
    <property type="entry name" value="Proteasome"/>
    <property type="match status" value="1"/>
</dbReference>
<dbReference type="PROSITE" id="PS00854">
    <property type="entry name" value="PROTEASOME_BETA_1"/>
    <property type="match status" value="1"/>
</dbReference>
<dbReference type="InterPro" id="IPR029055">
    <property type="entry name" value="Ntn_hydrolases_N"/>
</dbReference>
<dbReference type="PANTHER" id="PTHR32194:SF10">
    <property type="entry name" value="PROTEASOME SUBUNIT BETA TYPE-3"/>
    <property type="match status" value="1"/>
</dbReference>
<dbReference type="GO" id="GO:0043161">
    <property type="term" value="P:proteasome-mediated ubiquitin-dependent protein catabolic process"/>
    <property type="evidence" value="ECO:0007669"/>
    <property type="project" value="InterPro"/>
</dbReference>
<sequence>MGDSILTYNGGCVLAMAGKNCVAIAADRRFGVQQTTIGTDTTRIFKINDRLMLGLTGLRTDVITLYHRFVQRLNLYRLREEREIKPASFSNMVASTLYSRRFAPYFVEPVVAGLTEKGEPYLCAQDLLGAPLFAQDFVVSGTCAESLYGTSETFWKPDLSPAELFEVTSQSLLAAVDRDCLSGWGAVVHIITLDGIETKFLKARMD</sequence>
<comment type="similarity">
    <text evidence="4">Belongs to the peptidase T1B family.</text>
</comment>
<dbReference type="SUPFAM" id="SSF56235">
    <property type="entry name" value="N-terminal nucleophile aminohydrolases (Ntn hydrolases)"/>
    <property type="match status" value="1"/>
</dbReference>